<organism evidence="3 4">
    <name type="scientific">Cercophora samala</name>
    <dbReference type="NCBI Taxonomy" id="330535"/>
    <lineage>
        <taxon>Eukaryota</taxon>
        <taxon>Fungi</taxon>
        <taxon>Dikarya</taxon>
        <taxon>Ascomycota</taxon>
        <taxon>Pezizomycotina</taxon>
        <taxon>Sordariomycetes</taxon>
        <taxon>Sordariomycetidae</taxon>
        <taxon>Sordariales</taxon>
        <taxon>Lasiosphaeriaceae</taxon>
        <taxon>Cercophora</taxon>
    </lineage>
</organism>
<gene>
    <name evidence="3" type="ORF">QBC41DRAFT_324841</name>
</gene>
<dbReference type="AlphaFoldDB" id="A0AA39ZAJ5"/>
<accession>A0AA39ZAJ5</accession>
<name>A0AA39ZAJ5_9PEZI</name>
<keyword evidence="1" id="KW-0812">Transmembrane</keyword>
<feature type="signal peptide" evidence="2">
    <location>
        <begin position="1"/>
        <end position="27"/>
    </location>
</feature>
<feature type="transmembrane region" description="Helical" evidence="1">
    <location>
        <begin position="56"/>
        <end position="74"/>
    </location>
</feature>
<feature type="transmembrane region" description="Helical" evidence="1">
    <location>
        <begin position="86"/>
        <end position="105"/>
    </location>
</feature>
<evidence type="ECO:0000256" key="2">
    <source>
        <dbReference type="SAM" id="SignalP"/>
    </source>
</evidence>
<evidence type="ECO:0000313" key="4">
    <source>
        <dbReference type="Proteomes" id="UP001174997"/>
    </source>
</evidence>
<dbReference type="Proteomes" id="UP001174997">
    <property type="component" value="Unassembled WGS sequence"/>
</dbReference>
<dbReference type="EMBL" id="JAULSY010000079">
    <property type="protein sequence ID" value="KAK0666989.1"/>
    <property type="molecule type" value="Genomic_DNA"/>
</dbReference>
<feature type="chain" id="PRO_5041369391" description="NADH dehydrogenase subunit 3" evidence="2">
    <location>
        <begin position="28"/>
        <end position="108"/>
    </location>
</feature>
<comment type="caution">
    <text evidence="3">The sequence shown here is derived from an EMBL/GenBank/DDBJ whole genome shotgun (WGS) entry which is preliminary data.</text>
</comment>
<protein>
    <recommendedName>
        <fullName evidence="5">NADH dehydrogenase subunit 3</fullName>
    </recommendedName>
</protein>
<proteinExistence type="predicted"/>
<evidence type="ECO:0000256" key="1">
    <source>
        <dbReference type="SAM" id="Phobius"/>
    </source>
</evidence>
<evidence type="ECO:0008006" key="5">
    <source>
        <dbReference type="Google" id="ProtNLM"/>
    </source>
</evidence>
<keyword evidence="2" id="KW-0732">Signal</keyword>
<evidence type="ECO:0000313" key="3">
    <source>
        <dbReference type="EMBL" id="KAK0666989.1"/>
    </source>
</evidence>
<keyword evidence="1" id="KW-1133">Transmembrane helix</keyword>
<sequence>MCGGELWMCWLMPWMLLWLLLKLMGLGNEAMGEKRDRNTVLLEGKVIGIVVDVECLLDFFFVFFVFTFSCLCYSRTFSRAWGIPTLIFNFLIRWWVWGCYLRGLIPRF</sequence>
<keyword evidence="1" id="KW-0472">Membrane</keyword>
<reference evidence="3" key="1">
    <citation type="submission" date="2023-06" db="EMBL/GenBank/DDBJ databases">
        <title>Genome-scale phylogeny and comparative genomics of the fungal order Sordariales.</title>
        <authorList>
            <consortium name="Lawrence Berkeley National Laboratory"/>
            <person name="Hensen N."/>
            <person name="Bonometti L."/>
            <person name="Westerberg I."/>
            <person name="Brannstrom I.O."/>
            <person name="Guillou S."/>
            <person name="Cros-Aarteil S."/>
            <person name="Calhoun S."/>
            <person name="Haridas S."/>
            <person name="Kuo A."/>
            <person name="Mondo S."/>
            <person name="Pangilinan J."/>
            <person name="Riley R."/>
            <person name="Labutti K."/>
            <person name="Andreopoulos B."/>
            <person name="Lipzen A."/>
            <person name="Chen C."/>
            <person name="Yanf M."/>
            <person name="Daum C."/>
            <person name="Ng V."/>
            <person name="Clum A."/>
            <person name="Steindorff A."/>
            <person name="Ohm R."/>
            <person name="Martin F."/>
            <person name="Silar P."/>
            <person name="Natvig D."/>
            <person name="Lalanne C."/>
            <person name="Gautier V."/>
            <person name="Ament-Velasquez S.L."/>
            <person name="Kruys A."/>
            <person name="Hutchinson M.I."/>
            <person name="Powell A.J."/>
            <person name="Barry K."/>
            <person name="Miller A.N."/>
            <person name="Grigoriev I.V."/>
            <person name="Debuchy R."/>
            <person name="Gladieux P."/>
            <person name="Thoren M.H."/>
            <person name="Johannesson H."/>
        </authorList>
    </citation>
    <scope>NUCLEOTIDE SEQUENCE</scope>
    <source>
        <strain evidence="3">CBS 307.81</strain>
    </source>
</reference>
<keyword evidence="4" id="KW-1185">Reference proteome</keyword>